<dbReference type="GO" id="GO:0001965">
    <property type="term" value="F:G-protein alpha-subunit binding"/>
    <property type="evidence" value="ECO:0007669"/>
    <property type="project" value="TreeGrafter"/>
</dbReference>
<dbReference type="Gene3D" id="1.10.8.430">
    <property type="entry name" value="Helical domain of apoptotic protease-activating factors"/>
    <property type="match status" value="1"/>
</dbReference>
<dbReference type="Pfam" id="PF13424">
    <property type="entry name" value="TPR_12"/>
    <property type="match status" value="2"/>
</dbReference>
<dbReference type="PANTHER" id="PTHR45954">
    <property type="entry name" value="LD33695P"/>
    <property type="match status" value="1"/>
</dbReference>
<evidence type="ECO:0000313" key="4">
    <source>
        <dbReference type="EMBL" id="GAX57891.1"/>
    </source>
</evidence>
<evidence type="ECO:0000313" key="5">
    <source>
        <dbReference type="Proteomes" id="UP000217446"/>
    </source>
</evidence>
<evidence type="ECO:0000256" key="2">
    <source>
        <dbReference type="ARBA" id="ARBA00022490"/>
    </source>
</evidence>
<dbReference type="InterPro" id="IPR042197">
    <property type="entry name" value="Apaf_helical"/>
</dbReference>
<keyword evidence="2" id="KW-0963">Cytoplasm</keyword>
<keyword evidence="5" id="KW-1185">Reference proteome</keyword>
<reference evidence="5" key="1">
    <citation type="submission" date="2017-05" db="EMBL/GenBank/DDBJ databases">
        <title>Streptomyces olivochromogenes NBRC 3561 whole genome shotgun sequence.</title>
        <authorList>
            <person name="Dohra H."/>
            <person name="Kodani S."/>
        </authorList>
    </citation>
    <scope>NUCLEOTIDE SEQUENCE [LARGE SCALE GENOMIC DNA]</scope>
    <source>
        <strain evidence="5">NBRC 3561</strain>
    </source>
</reference>
<comment type="caution">
    <text evidence="4">The sequence shown here is derived from an EMBL/GenBank/DDBJ whole genome shotgun (WGS) entry which is preliminary data.</text>
</comment>
<dbReference type="InterPro" id="IPR011990">
    <property type="entry name" value="TPR-like_helical_dom_sf"/>
</dbReference>
<dbReference type="InterPro" id="IPR019734">
    <property type="entry name" value="TPR_rpt"/>
</dbReference>
<dbReference type="Proteomes" id="UP000217446">
    <property type="component" value="Unassembled WGS sequence"/>
</dbReference>
<evidence type="ECO:0000256" key="3">
    <source>
        <dbReference type="ARBA" id="ARBA00022737"/>
    </source>
</evidence>
<dbReference type="Gene3D" id="3.40.50.300">
    <property type="entry name" value="P-loop containing nucleotide triphosphate hydrolases"/>
    <property type="match status" value="1"/>
</dbReference>
<dbReference type="GO" id="GO:0043531">
    <property type="term" value="F:ADP binding"/>
    <property type="evidence" value="ECO:0007669"/>
    <property type="project" value="InterPro"/>
</dbReference>
<dbReference type="InterPro" id="IPR027417">
    <property type="entry name" value="P-loop_NTPase"/>
</dbReference>
<dbReference type="GO" id="GO:0005938">
    <property type="term" value="C:cell cortex"/>
    <property type="evidence" value="ECO:0007669"/>
    <property type="project" value="TreeGrafter"/>
</dbReference>
<dbReference type="EMBL" id="BDQI01000042">
    <property type="protein sequence ID" value="GAX57891.1"/>
    <property type="molecule type" value="Genomic_DNA"/>
</dbReference>
<dbReference type="SUPFAM" id="SSF48452">
    <property type="entry name" value="TPR-like"/>
    <property type="match status" value="2"/>
</dbReference>
<dbReference type="PRINTS" id="PR00364">
    <property type="entry name" value="DISEASERSIST"/>
</dbReference>
<dbReference type="PANTHER" id="PTHR45954:SF1">
    <property type="entry name" value="LD33695P"/>
    <property type="match status" value="1"/>
</dbReference>
<organism evidence="4 5">
    <name type="scientific">Streptomyces olivochromogenes</name>
    <dbReference type="NCBI Taxonomy" id="1963"/>
    <lineage>
        <taxon>Bacteria</taxon>
        <taxon>Bacillati</taxon>
        <taxon>Actinomycetota</taxon>
        <taxon>Actinomycetes</taxon>
        <taxon>Kitasatosporales</taxon>
        <taxon>Streptomycetaceae</taxon>
        <taxon>Streptomyces</taxon>
    </lineage>
</organism>
<gene>
    <name evidence="4" type="ORF">SO3561_09462</name>
</gene>
<dbReference type="AlphaFoldDB" id="A0A250VUS8"/>
<dbReference type="Pfam" id="PF13374">
    <property type="entry name" value="TPR_10"/>
    <property type="match status" value="1"/>
</dbReference>
<keyword evidence="3" id="KW-0677">Repeat</keyword>
<dbReference type="Gene3D" id="1.25.40.10">
    <property type="entry name" value="Tetratricopeptide repeat domain"/>
    <property type="match status" value="2"/>
</dbReference>
<dbReference type="InterPro" id="IPR052386">
    <property type="entry name" value="GPSM"/>
</dbReference>
<dbReference type="STRING" id="1963.AQJ27_47980"/>
<proteinExistence type="predicted"/>
<dbReference type="SUPFAM" id="SSF52540">
    <property type="entry name" value="P-loop containing nucleoside triphosphate hydrolases"/>
    <property type="match status" value="1"/>
</dbReference>
<name>A0A250VUS8_STROL</name>
<sequence length="849" mass="92281">MTETDTAGEGDTGAGVPNLISGGIFFHAVIQGRDITVQLPPQITPALSALPAASLAFTGRDTHVDQLLEGLAPHGGRQRASMVTAVAGLAGVGKTELVVQIAVRALRKPGWFPGGVLFVDLFGYDTERRLTPERALDGLLRALGIPGEHVPTDLQDRSRLYRSVLAAYAEQSQRVLVVIDNASTVDQVRPLLPTDGMTATLLTSRHTLDVDARLHDLDILDSDASVELIRQALFQARGDGDTRVSEAPEAAAAVARLCAGLPLALRIAAALLADIPTRPLASLVNALEAAHTRLDRLRRADRAVRAAFDLSYQHLDEQHASLFRLLPLNPGPDVSTESAAHLIDADHVQAEELLQDLARAHLIEPGRIWGRWRMHDLVRLYAEEHGRTPGATDQDTAALSRLLDHYQTTARGADTHLKTEHDSDVSLRFSDREQALAWLEEERPNLITTATTTPALGYPTIATSLADSLARFLSQRRYFDDLITLNTTALAVYREAGDLNGETMMLNNLGSALAQARRFEEAIDAHKQSLPLCRQLHDRGIEGAALLNLGTALQEARGFEESIVVFRQAVQVFSEIQDRHGEALVLNNLGFTLVLTRHFEEAIVACWRASKIFEATGDRHGEAMALNNLGTARLGVRQFSRAIRAHTRAAAYFEETGDRHGEGQALNNLGIALRNERRIDEAISAHHRAAHIYRETKDRHREGRALNNLGTALTAARRFDEAIEALTQDLAICHETGDRHGEGGTLNNLGGAMQGAGQFEKAIDAHTRAAAVFRETDDRHGEGQALMNLGTALGHERRFKEAINVYTQAAAAFDATGDSDSKSKALHEKSIALLTEANWLGGGSLSTGP</sequence>
<protein>
    <submittedName>
        <fullName evidence="4">Transcriptional regulator</fullName>
    </submittedName>
</protein>
<accession>A0A250VUS8</accession>
<dbReference type="RefSeq" id="WP_067384589.1">
    <property type="nucleotide sequence ID" value="NZ_BDQI01000042.1"/>
</dbReference>
<dbReference type="GO" id="GO:0005092">
    <property type="term" value="F:GDP-dissociation inhibitor activity"/>
    <property type="evidence" value="ECO:0007669"/>
    <property type="project" value="TreeGrafter"/>
</dbReference>
<dbReference type="SMART" id="SM00028">
    <property type="entry name" value="TPR"/>
    <property type="match status" value="8"/>
</dbReference>
<comment type="subcellular location">
    <subcellularLocation>
        <location evidence="1">Cytoplasm</location>
    </subcellularLocation>
</comment>
<evidence type="ECO:0000256" key="1">
    <source>
        <dbReference type="ARBA" id="ARBA00004496"/>
    </source>
</evidence>